<gene>
    <name evidence="2" type="ORF">AG1IA_06955</name>
</gene>
<protein>
    <submittedName>
        <fullName evidence="2">Uncharacterized protein</fullName>
    </submittedName>
</protein>
<dbReference type="AlphaFoldDB" id="L8WLG9"/>
<dbReference type="Proteomes" id="UP000011668">
    <property type="component" value="Unassembled WGS sequence"/>
</dbReference>
<evidence type="ECO:0000313" key="3">
    <source>
        <dbReference type="Proteomes" id="UP000011668"/>
    </source>
</evidence>
<dbReference type="HOGENOM" id="CLU_1367067_0_0_1"/>
<accession>L8WLG9</accession>
<reference evidence="2 3" key="1">
    <citation type="journal article" date="2013" name="Nat. Commun.">
        <title>The evolution and pathogenic mechanisms of the rice sheath blight pathogen.</title>
        <authorList>
            <person name="Zheng A."/>
            <person name="Lin R."/>
            <person name="Xu L."/>
            <person name="Qin P."/>
            <person name="Tang C."/>
            <person name="Ai P."/>
            <person name="Zhang D."/>
            <person name="Liu Y."/>
            <person name="Sun Z."/>
            <person name="Feng H."/>
            <person name="Wang Y."/>
            <person name="Chen Y."/>
            <person name="Liang X."/>
            <person name="Fu R."/>
            <person name="Li Q."/>
            <person name="Zhang J."/>
            <person name="Yu X."/>
            <person name="Xie Z."/>
            <person name="Ding L."/>
            <person name="Guan P."/>
            <person name="Tang J."/>
            <person name="Liang Y."/>
            <person name="Wang S."/>
            <person name="Deng Q."/>
            <person name="Li S."/>
            <person name="Zhu J."/>
            <person name="Wang L."/>
            <person name="Liu H."/>
            <person name="Li P."/>
        </authorList>
    </citation>
    <scope>NUCLEOTIDE SEQUENCE [LARGE SCALE GENOMIC DNA]</scope>
    <source>
        <strain evidence="3">AG-1 IA</strain>
    </source>
</reference>
<proteinExistence type="predicted"/>
<sequence length="200" mass="22812">MNAYTPFFAWHLPSPPPVQIQSSLFHRDSVRPYHALARSPDLPDPTYTSVLSTPTQPRPSARPRTRLPLHDFATTPTLRVNSFRSSPPCAHLFPRTPSHTHDYIWVWTVESICSSLFCSTSPINEPCDFLQLPSAHYGPTRHSSPSSPSLIIECSPPSSLILFFPPPRHRFPHLATHLSQRIRTVNTHTEHRQHSHRRKV</sequence>
<comment type="caution">
    <text evidence="2">The sequence shown here is derived from an EMBL/GenBank/DDBJ whole genome shotgun (WGS) entry which is preliminary data.</text>
</comment>
<organism evidence="2 3">
    <name type="scientific">Thanatephorus cucumeris (strain AG1-IA)</name>
    <name type="common">Rice sheath blight fungus</name>
    <name type="synonym">Rhizoctonia solani</name>
    <dbReference type="NCBI Taxonomy" id="983506"/>
    <lineage>
        <taxon>Eukaryota</taxon>
        <taxon>Fungi</taxon>
        <taxon>Dikarya</taxon>
        <taxon>Basidiomycota</taxon>
        <taxon>Agaricomycotina</taxon>
        <taxon>Agaricomycetes</taxon>
        <taxon>Cantharellales</taxon>
        <taxon>Ceratobasidiaceae</taxon>
        <taxon>Rhizoctonia</taxon>
        <taxon>Rhizoctonia solani AG-1</taxon>
    </lineage>
</organism>
<name>L8WLG9_THACA</name>
<evidence type="ECO:0000256" key="1">
    <source>
        <dbReference type="SAM" id="MobiDB-lite"/>
    </source>
</evidence>
<keyword evidence="3" id="KW-1185">Reference proteome</keyword>
<feature type="region of interest" description="Disordered" evidence="1">
    <location>
        <begin position="36"/>
        <end position="66"/>
    </location>
</feature>
<dbReference type="EMBL" id="AFRT01001964">
    <property type="protein sequence ID" value="ELU39016.1"/>
    <property type="molecule type" value="Genomic_DNA"/>
</dbReference>
<feature type="compositionally biased region" description="Polar residues" evidence="1">
    <location>
        <begin position="46"/>
        <end position="55"/>
    </location>
</feature>
<evidence type="ECO:0000313" key="2">
    <source>
        <dbReference type="EMBL" id="ELU39016.1"/>
    </source>
</evidence>